<feature type="compositionally biased region" description="Basic and acidic residues" evidence="1">
    <location>
        <begin position="697"/>
        <end position="709"/>
    </location>
</feature>
<dbReference type="Ensembl" id="ENSKMAT00000024383.1">
    <property type="protein sequence ID" value="ENSKMAP00000024078.1"/>
    <property type="gene ID" value="ENSKMAG00000017843.1"/>
</dbReference>
<reference evidence="2" key="1">
    <citation type="submission" date="2025-08" db="UniProtKB">
        <authorList>
            <consortium name="Ensembl"/>
        </authorList>
    </citation>
    <scope>IDENTIFICATION</scope>
</reference>
<protein>
    <submittedName>
        <fullName evidence="2">FA complementation group B</fullName>
    </submittedName>
</protein>
<dbReference type="GO" id="GO:0036297">
    <property type="term" value="P:interstrand cross-link repair"/>
    <property type="evidence" value="ECO:0007669"/>
    <property type="project" value="InterPro"/>
</dbReference>
<keyword evidence="3" id="KW-1185">Reference proteome</keyword>
<feature type="region of interest" description="Disordered" evidence="1">
    <location>
        <begin position="697"/>
        <end position="720"/>
    </location>
</feature>
<evidence type="ECO:0000313" key="2">
    <source>
        <dbReference type="Ensembl" id="ENSKMAP00000024078.1"/>
    </source>
</evidence>
<dbReference type="GO" id="GO:1990414">
    <property type="term" value="P:replication-born double-strand break repair via sister chromatid exchange"/>
    <property type="evidence" value="ECO:0007669"/>
    <property type="project" value="TreeGrafter"/>
</dbReference>
<organism evidence="2 3">
    <name type="scientific">Kryptolebias marmoratus</name>
    <name type="common">Mangrove killifish</name>
    <name type="synonym">Rivulus marmoratus</name>
    <dbReference type="NCBI Taxonomy" id="37003"/>
    <lineage>
        <taxon>Eukaryota</taxon>
        <taxon>Metazoa</taxon>
        <taxon>Chordata</taxon>
        <taxon>Craniata</taxon>
        <taxon>Vertebrata</taxon>
        <taxon>Euteleostomi</taxon>
        <taxon>Actinopterygii</taxon>
        <taxon>Neopterygii</taxon>
        <taxon>Teleostei</taxon>
        <taxon>Neoteleostei</taxon>
        <taxon>Acanthomorphata</taxon>
        <taxon>Ovalentaria</taxon>
        <taxon>Atherinomorphae</taxon>
        <taxon>Cyprinodontiformes</taxon>
        <taxon>Rivulidae</taxon>
        <taxon>Kryptolebias</taxon>
    </lineage>
</organism>
<dbReference type="GO" id="GO:2000042">
    <property type="term" value="P:negative regulation of double-strand break repair via homologous recombination"/>
    <property type="evidence" value="ECO:0007669"/>
    <property type="project" value="TreeGrafter"/>
</dbReference>
<dbReference type="PANTHER" id="PTHR28450">
    <property type="entry name" value="FANCONI ANEMIA GROUP B PROTEIN"/>
    <property type="match status" value="1"/>
</dbReference>
<dbReference type="OMA" id="LAFHRVC"/>
<dbReference type="PANTHER" id="PTHR28450:SF1">
    <property type="entry name" value="FANCONI ANEMIA GROUP B PROTEIN"/>
    <property type="match status" value="1"/>
</dbReference>
<name>A0A3Q3B3Q2_KRYMA</name>
<dbReference type="GeneTree" id="ENSGT00390000009885"/>
<dbReference type="GO" id="GO:0043240">
    <property type="term" value="C:Fanconi anaemia nuclear complex"/>
    <property type="evidence" value="ECO:0007669"/>
    <property type="project" value="InterPro"/>
</dbReference>
<dbReference type="STRING" id="37003.ENSKMAP00000024078"/>
<proteinExistence type="predicted"/>
<reference evidence="2" key="2">
    <citation type="submission" date="2025-09" db="UniProtKB">
        <authorList>
            <consortium name="Ensembl"/>
        </authorList>
    </citation>
    <scope>IDENTIFICATION</scope>
</reference>
<evidence type="ECO:0000256" key="1">
    <source>
        <dbReference type="SAM" id="MobiDB-lite"/>
    </source>
</evidence>
<dbReference type="AlphaFoldDB" id="A0A3Q3B3Q2"/>
<evidence type="ECO:0000313" key="3">
    <source>
        <dbReference type="Proteomes" id="UP000264800"/>
    </source>
</evidence>
<dbReference type="Proteomes" id="UP000264800">
    <property type="component" value="Unplaced"/>
</dbReference>
<accession>A0A3Q3B3Q2</accession>
<dbReference type="InterPro" id="IPR033333">
    <property type="entry name" value="FANCB"/>
</dbReference>
<sequence>KAGKQRVSQISPEKQRALFSQATYVWRYGCLKHKRDPVRVFPRAEPNTDLCSKTYCIRKVAAQVDIVKCKCAIDVRRRVRTPCILVTKKRGDRFHYILLTLSSSNQLEPRIKFKPPYQMKGDVCILQGPTVLWRHEDSVFYTSLRAEGVRKIPMEMSHCLFGELSFYKGQVFVLGLQKPSDQSAKQSTSPTLGYFLEDGQVFDGTVVLPHPYLCITQCMLALSSEREGGVLKCAVIAATSHKQLVYFENGVARDACQLPYDHVEGLQVVNTGRNGCLFVVLFKRGDVCAVWKETFQVCPNSQVCLLHVDDFLGCGTDQMLLLFRDQGVARRPADKFLITDLCGISFSCGQASEALKTTPSPQENYLLTLQALESRLQSGLIVLQDLQRDVSVKEGVIQQSVQVLTDVLSGRETQLTQPATGVSLSLLTETGQSSAPAVIQTQSQAFWLPACRPSTPPLSSSSSSTSAFAFSQPAAKRSRQHVASDDPRARRLAVTAMTKLAPLLTSGCVKCCVMLHYTRGADALSPVSKRAPVVLHCGQVAVDIHSVFQKPLLKNPLIKTDEVREDLLSLLTVLDRWVLHIDSPDYSLGDMDGWIQKRAGCQKVEVSPQYLLLDSPEPSAAMLLHWHQITPFQGELSIHSSQLQMLRFLDSLRAFLPASCAVRPVKSARSRSTAQTLALALENEVLSLRKCAASLAREREEGDEGRAGPEEPPEPGSVEGLRRCREAWRRDVERSRTRLSALVDVGKYREMIRIVSDVQTDGDLAALLYAQRTLFS</sequence>
<dbReference type="GO" id="GO:1905168">
    <property type="term" value="P:positive regulation of double-strand break repair via homologous recombination"/>
    <property type="evidence" value="ECO:0007669"/>
    <property type="project" value="TreeGrafter"/>
</dbReference>